<reference evidence="3" key="1">
    <citation type="journal article" date="2007" name="Nature">
        <title>The grapevine genome sequence suggests ancestral hexaploidization in major angiosperm phyla.</title>
        <authorList>
            <consortium name="The French-Italian Public Consortium for Grapevine Genome Characterization."/>
            <person name="Jaillon O."/>
            <person name="Aury J.-M."/>
            <person name="Noel B."/>
            <person name="Policriti A."/>
            <person name="Clepet C."/>
            <person name="Casagrande A."/>
            <person name="Choisne N."/>
            <person name="Aubourg S."/>
            <person name="Vitulo N."/>
            <person name="Jubin C."/>
            <person name="Vezzi A."/>
            <person name="Legeai F."/>
            <person name="Hugueney P."/>
            <person name="Dasilva C."/>
            <person name="Horner D."/>
            <person name="Mica E."/>
            <person name="Jublot D."/>
            <person name="Poulain J."/>
            <person name="Bruyere C."/>
            <person name="Billault A."/>
            <person name="Segurens B."/>
            <person name="Gouyvenoux M."/>
            <person name="Ugarte E."/>
            <person name="Cattonaro F."/>
            <person name="Anthouard V."/>
            <person name="Vico V."/>
            <person name="Del Fabbro C."/>
            <person name="Alaux M."/>
            <person name="Di Gaspero G."/>
            <person name="Dumas V."/>
            <person name="Felice N."/>
            <person name="Paillard S."/>
            <person name="Juman I."/>
            <person name="Moroldo M."/>
            <person name="Scalabrin S."/>
            <person name="Canaguier A."/>
            <person name="Le Clainche I."/>
            <person name="Malacrida G."/>
            <person name="Durand E."/>
            <person name="Pesole G."/>
            <person name="Laucou V."/>
            <person name="Chatelet P."/>
            <person name="Merdinoglu D."/>
            <person name="Delledonne M."/>
            <person name="Pezzotti M."/>
            <person name="Lecharny A."/>
            <person name="Scarpelli C."/>
            <person name="Artiguenave F."/>
            <person name="Pe M.E."/>
            <person name="Valle G."/>
            <person name="Morgante M."/>
            <person name="Caboche M."/>
            <person name="Adam-Blondon A.-F."/>
            <person name="Weissenbach J."/>
            <person name="Quetier F."/>
            <person name="Wincker P."/>
        </authorList>
    </citation>
    <scope>NUCLEOTIDE SEQUENCE [LARGE SCALE GENOMIC DNA]</scope>
    <source>
        <strain evidence="3">cv. Pinot noir / PN40024</strain>
    </source>
</reference>
<dbReference type="HOGENOM" id="CLU_3385772_0_0_1"/>
<dbReference type="PaxDb" id="29760-VIT_06s0061g00110.t01"/>
<organism evidence="2 3">
    <name type="scientific">Vitis vinifera</name>
    <name type="common">Grape</name>
    <dbReference type="NCBI Taxonomy" id="29760"/>
    <lineage>
        <taxon>Eukaryota</taxon>
        <taxon>Viridiplantae</taxon>
        <taxon>Streptophyta</taxon>
        <taxon>Embryophyta</taxon>
        <taxon>Tracheophyta</taxon>
        <taxon>Spermatophyta</taxon>
        <taxon>Magnoliopsida</taxon>
        <taxon>eudicotyledons</taxon>
        <taxon>Gunneridae</taxon>
        <taxon>Pentapetalae</taxon>
        <taxon>rosids</taxon>
        <taxon>Vitales</taxon>
        <taxon>Vitaceae</taxon>
        <taxon>Viteae</taxon>
        <taxon>Vitis</taxon>
    </lineage>
</organism>
<proteinExistence type="predicted"/>
<evidence type="ECO:0000313" key="3">
    <source>
        <dbReference type="Proteomes" id="UP000009183"/>
    </source>
</evidence>
<evidence type="ECO:0000313" key="2">
    <source>
        <dbReference type="EMBL" id="CCB44251.1"/>
    </source>
</evidence>
<feature type="region of interest" description="Disordered" evidence="1">
    <location>
        <begin position="1"/>
        <end position="33"/>
    </location>
</feature>
<keyword evidence="3" id="KW-1185">Reference proteome</keyword>
<dbReference type="EMBL" id="FN594957">
    <property type="protein sequence ID" value="CCB44251.1"/>
    <property type="molecule type" value="Genomic_DNA"/>
</dbReference>
<evidence type="ECO:0000256" key="1">
    <source>
        <dbReference type="SAM" id="MobiDB-lite"/>
    </source>
</evidence>
<dbReference type="Proteomes" id="UP000009183">
    <property type="component" value="Chromosome 6"/>
</dbReference>
<dbReference type="InParanoid" id="F6GWB6"/>
<protein>
    <submittedName>
        <fullName evidence="2">Uncharacterized protein</fullName>
    </submittedName>
</protein>
<feature type="compositionally biased region" description="Low complexity" evidence="1">
    <location>
        <begin position="1"/>
        <end position="13"/>
    </location>
</feature>
<sequence>MQATWSDSESNQSSEKESNGTDLSNSKKIKINK</sequence>
<name>F6GWB6_VITVI</name>
<accession>F6GWB6</accession>
<gene>
    <name evidence="2" type="ordered locus">VIT_06s0061g00110</name>
</gene>
<dbReference type="AlphaFoldDB" id="F6GWB6"/>
<dbReference type="STRING" id="29760.F6GWB6"/>